<reference evidence="2" key="1">
    <citation type="journal article" date="2023" name="Mol. Ecol. Resour.">
        <title>Chromosome-level genome assembly of a triploid poplar Populus alba 'Berolinensis'.</title>
        <authorList>
            <person name="Chen S."/>
            <person name="Yu Y."/>
            <person name="Wang X."/>
            <person name="Wang S."/>
            <person name="Zhang T."/>
            <person name="Zhou Y."/>
            <person name="He R."/>
            <person name="Meng N."/>
            <person name="Wang Y."/>
            <person name="Liu W."/>
            <person name="Liu Z."/>
            <person name="Liu J."/>
            <person name="Guo Q."/>
            <person name="Huang H."/>
            <person name="Sederoff R.R."/>
            <person name="Wang G."/>
            <person name="Qu G."/>
            <person name="Chen S."/>
        </authorList>
    </citation>
    <scope>NUCLEOTIDE SEQUENCE</scope>
    <source>
        <strain evidence="2">SC-2020</strain>
    </source>
</reference>
<dbReference type="EMBL" id="JAQIZT010000019">
    <property type="protein sequence ID" value="KAJ6951965.1"/>
    <property type="molecule type" value="Genomic_DNA"/>
</dbReference>
<comment type="caution">
    <text evidence="2">The sequence shown here is derived from an EMBL/GenBank/DDBJ whole genome shotgun (WGS) entry which is preliminary data.</text>
</comment>
<keyword evidence="3" id="KW-1185">Reference proteome</keyword>
<accession>A0AAD6QRX1</accession>
<evidence type="ECO:0000313" key="2">
    <source>
        <dbReference type="EMBL" id="KAJ6995590.1"/>
    </source>
</evidence>
<sequence>MTAPLLVLAPSAEKKTQPLLAMGKRYRRMGCESAMPTGVEDDAVVEA</sequence>
<name>A0AAD6QRX1_9ROSI</name>
<protein>
    <submittedName>
        <fullName evidence="2">Uncharacterized protein</fullName>
    </submittedName>
</protein>
<organism evidence="2 3">
    <name type="scientific">Populus alba x Populus x berolinensis</name>
    <dbReference type="NCBI Taxonomy" id="444605"/>
    <lineage>
        <taxon>Eukaryota</taxon>
        <taxon>Viridiplantae</taxon>
        <taxon>Streptophyta</taxon>
        <taxon>Embryophyta</taxon>
        <taxon>Tracheophyta</taxon>
        <taxon>Spermatophyta</taxon>
        <taxon>Magnoliopsida</taxon>
        <taxon>eudicotyledons</taxon>
        <taxon>Gunneridae</taxon>
        <taxon>Pentapetalae</taxon>
        <taxon>rosids</taxon>
        <taxon>fabids</taxon>
        <taxon>Malpighiales</taxon>
        <taxon>Salicaceae</taxon>
        <taxon>Saliceae</taxon>
        <taxon>Populus</taxon>
    </lineage>
</organism>
<gene>
    <name evidence="2" type="ORF">NC653_018136</name>
    <name evidence="1" type="ORF">NC653_041206</name>
</gene>
<proteinExistence type="predicted"/>
<evidence type="ECO:0000313" key="1">
    <source>
        <dbReference type="EMBL" id="KAJ6951965.1"/>
    </source>
</evidence>
<dbReference type="Proteomes" id="UP001164929">
    <property type="component" value="Chromosome 6"/>
</dbReference>
<evidence type="ECO:0000313" key="3">
    <source>
        <dbReference type="Proteomes" id="UP001164929"/>
    </source>
</evidence>
<dbReference type="AlphaFoldDB" id="A0AAD6QRX1"/>
<dbReference type="Proteomes" id="UP001164929">
    <property type="component" value="Chromosome 19"/>
</dbReference>
<dbReference type="EMBL" id="JAQIZT010000006">
    <property type="protein sequence ID" value="KAJ6995590.1"/>
    <property type="molecule type" value="Genomic_DNA"/>
</dbReference>